<dbReference type="Proteomes" id="UP000886069">
    <property type="component" value="Unassembled WGS sequence"/>
</dbReference>
<evidence type="ECO:0000313" key="1">
    <source>
        <dbReference type="EMBL" id="HER43728.1"/>
    </source>
</evidence>
<dbReference type="EMBL" id="DSEC01000328">
    <property type="protein sequence ID" value="HER43728.1"/>
    <property type="molecule type" value="Genomic_DNA"/>
</dbReference>
<accession>A0A7V2F3Q1</accession>
<comment type="caution">
    <text evidence="1">The sequence shown here is derived from an EMBL/GenBank/DDBJ whole genome shotgun (WGS) entry which is preliminary data.</text>
</comment>
<sequence length="1189" mass="123873">MRISNRSGNEVEIEDIDFTFSTSTSVRIGEWSPPLPDLLAPASDHPYTGKVYILPGSPTGVDTIDASVVAQAGGIEIRDSSADNAVGIWTIQSAAAITYVGGSLDPVSVSLGQDRAFSFSLRNAGEASVILNESTTNLSFTDGSSTYSALLGSAQALPGGATASISFGSMTVPPAMTPGYYPVTVELVGTENGAPFRETIIPGDQVQVQAPAQIAYIGGSLEPTAVSRQSSVAFEIGIENGGGASVECVPDSTWLTFTDGTEVYRALLDGNRGSTLTPGAGTLYFRSVVIPEGMQTGLYGATVKLGGTENGLPFETVFQPADSIEVQEPSQLAINSITVLPRDEITADQEAIWYAAVNVQNYGEADVRLDSLRLRLYIGAAEVTGQAVMDAGGFSWGSFVLAGGQSTNIPVRLADNTANAMTTGTVVIEANLWGMDLNSSAVLEATTEYGGKGSYLVQSPAVLVAADVVVSVETATVLQTRDWAVRAVLRNDGQSDIALDLDPDSTYALFSTSNDFVVIPPTELQGGGLVLEGGATDTLLFTVDRTGSVNGLCSVDVVVRGSEINSDRVLPPESAVTNGELVIQSEAALEILSMTALQDPVTIAQERTWSIDMSVRNNGESAVTLRPDRGDSTWVALPAGSGFVIENPSELVVGGLTLAGSAEDLLRFEVTTTGDIPPGPQVITGAVYAIEQNSGRPVWTAMDAAASTDSVTFNIRPVPAYAAESLDPTVVSAGTEVAIELGILSSDPWYATIELDRDATTLVFGDADGDTFRTRLSELSGVSVPGGATTTLLFEGAAVDTAIASNTAYPVAVRLSGAENGNPFTANLSTDPEGIVVQDAPQLSIIEIDIPQSVTVSQAEPWHARMVLQNNGEASVELDLTGSETYLTFIVVGVGDRTGEYTIVWPTGLESAGGITLGGGEVDALLFTVTGTGSTAGTVLVHGHVAGTDINSGEDLDDNTFDGGWGTMAVQLPADPVIEATVPSRSTVTSGQAADWYVEVAVFNAGDADLTLVPDSTRLVTDPAYPFSYTPPAAFEEGGTLLPGGGRRHLVYTVTETPVIPAGADLLLYPRAGFEEINSGVYREFDTEAEGSGYGSIRVQAPADIRIVRLDNNAHRAPYVNTLQAFPIVLEMGNTGEAGADSVRVALETAGSSAIQDTLITIMAIPGGETVIDTFHVTAPDVIGEEIFA</sequence>
<reference evidence="1" key="1">
    <citation type="journal article" date="2020" name="mSystems">
        <title>Genome- and Community-Level Interaction Insights into Carbon Utilization and Element Cycling Functions of Hydrothermarchaeota in Hydrothermal Sediment.</title>
        <authorList>
            <person name="Zhou Z."/>
            <person name="Liu Y."/>
            <person name="Xu W."/>
            <person name="Pan J."/>
            <person name="Luo Z.H."/>
            <person name="Li M."/>
        </authorList>
    </citation>
    <scope>NUCLEOTIDE SEQUENCE [LARGE SCALE GENOMIC DNA]</scope>
    <source>
        <strain evidence="1">SpSt-1233</strain>
    </source>
</reference>
<protein>
    <submittedName>
        <fullName evidence="1">Uncharacterized protein</fullName>
    </submittedName>
</protein>
<dbReference type="AlphaFoldDB" id="A0A7V2F3Q1"/>
<gene>
    <name evidence="1" type="ORF">ENO08_04645</name>
</gene>
<organism evidence="1">
    <name type="scientific">Eiseniibacteriota bacterium</name>
    <dbReference type="NCBI Taxonomy" id="2212470"/>
    <lineage>
        <taxon>Bacteria</taxon>
        <taxon>Candidatus Eiseniibacteriota</taxon>
    </lineage>
</organism>
<proteinExistence type="predicted"/>
<name>A0A7V2F3Q1_UNCEI</name>
<feature type="non-terminal residue" evidence="1">
    <location>
        <position position="1189"/>
    </location>
</feature>